<evidence type="ECO:0000259" key="1">
    <source>
        <dbReference type="PROSITE" id="PS51736"/>
    </source>
</evidence>
<dbReference type="InterPro" id="IPR038109">
    <property type="entry name" value="DNA_bind_recomb_sf"/>
</dbReference>
<gene>
    <name evidence="3" type="ORF">ACFFIZ_18435</name>
</gene>
<sequence length="706" mass="78724">MSKVGSDHLARQAVVYIRQSTADQVAHNLESKRRQYALVERARQLGWADVAVIDDDLGRSGSGVARPGFEKLLAGICEGRVGAVMSIEASRLARNGRDWHTLLEFCGLVSTLIVDEDGIYDPRHPNDRLLLGMKGTMSEMELSVLRQRSHEALRQKARRGELFMTVAIGYVRIGRDRIDKDPDRRVQDAIGLVFSKFDEMRSVRQVHVWLRQEQISLPAVVHGPAGREIRWKLPVYNTVLHILSNPIYAGAYVFGRTGSRTVIEDGRKRVIQGLRKPQDDWDVLIPDHHDGYISWDIYERNQRLIADNATGKFGPGRGAIRRGEALLAGLLRCGHCGRNLHVAYSGKGGNTGRYHCRGSQLNHGGARCISFGGMRVDRAISAEIIARLQPLGIEAALEAEVAQGQAHEEKRHQLELSLEQARYEASRARRQYDAVDPDNRLVAGELEARWNARLGAVVALEDQIKAHDAAALSQKAGTADRARLLSLGADLERAWTSPGAAPATKKQIIRTLVEEIIARVDGETIELVIRWQGGAHSALSVRKNRSGQHRWSTERDIVDLARALARLMPDKLIASTLNRAGKVTGRSNGWTQSRVCSLRNHHQIDVYREGERQERGELTLEEAAKALAISPSSVRRLIQEGRLPAQQFCKGAPWIINMDDIGRDDVLEAANKRRGGRPPSENPYQKTLFLYGHSEVGIMKQDCRAR</sequence>
<dbReference type="PROSITE" id="PS51736">
    <property type="entry name" value="RECOMBINASES_3"/>
    <property type="match status" value="1"/>
</dbReference>
<dbReference type="PANTHER" id="PTHR30461">
    <property type="entry name" value="DNA-INVERTASE FROM LAMBDOID PROPHAGE"/>
    <property type="match status" value="1"/>
</dbReference>
<dbReference type="Gene3D" id="3.40.50.1390">
    <property type="entry name" value="Resolvase, N-terminal catalytic domain"/>
    <property type="match status" value="1"/>
</dbReference>
<evidence type="ECO:0000313" key="3">
    <source>
        <dbReference type="EMBL" id="MFC0202231.1"/>
    </source>
</evidence>
<dbReference type="Pfam" id="PF13408">
    <property type="entry name" value="Zn_ribbon_recom"/>
    <property type="match status" value="1"/>
</dbReference>
<dbReference type="InterPro" id="IPR011109">
    <property type="entry name" value="DNA_bind_recombinase_dom"/>
</dbReference>
<accession>A0ABV6CNA0</accession>
<dbReference type="InterPro" id="IPR050639">
    <property type="entry name" value="SSR_resolvase"/>
</dbReference>
<feature type="domain" description="Resolvase/invertase-type recombinase catalytic" evidence="1">
    <location>
        <begin position="12"/>
        <end position="160"/>
    </location>
</feature>
<dbReference type="RefSeq" id="WP_265506683.1">
    <property type="nucleotide sequence ID" value="NZ_JAOTBE010000016.1"/>
</dbReference>
<name>A0ABV6CNA0_9RHOB</name>
<dbReference type="EMBL" id="JBHLWQ010000178">
    <property type="protein sequence ID" value="MFC0202231.1"/>
    <property type="molecule type" value="Genomic_DNA"/>
</dbReference>
<comment type="caution">
    <text evidence="3">The sequence shown here is derived from an EMBL/GenBank/DDBJ whole genome shotgun (WGS) entry which is preliminary data.</text>
</comment>
<dbReference type="Pfam" id="PF12728">
    <property type="entry name" value="HTH_17"/>
    <property type="match status" value="1"/>
</dbReference>
<evidence type="ECO:0000313" key="4">
    <source>
        <dbReference type="Proteomes" id="UP001589795"/>
    </source>
</evidence>
<dbReference type="SMART" id="SM00857">
    <property type="entry name" value="Resolvase"/>
    <property type="match status" value="1"/>
</dbReference>
<dbReference type="InterPro" id="IPR025827">
    <property type="entry name" value="Zn_ribbon_recom_dom"/>
</dbReference>
<keyword evidence="4" id="KW-1185">Reference proteome</keyword>
<dbReference type="PROSITE" id="PS51737">
    <property type="entry name" value="RECOMBINASE_DNA_BIND"/>
    <property type="match status" value="1"/>
</dbReference>
<dbReference type="CDD" id="cd00338">
    <property type="entry name" value="Ser_Recombinase"/>
    <property type="match status" value="1"/>
</dbReference>
<dbReference type="Pfam" id="PF00239">
    <property type="entry name" value="Resolvase"/>
    <property type="match status" value="1"/>
</dbReference>
<proteinExistence type="predicted"/>
<dbReference type="Gene3D" id="3.90.1750.20">
    <property type="entry name" value="Putative Large Serine Recombinase, Chain B, Domain 2"/>
    <property type="match status" value="1"/>
</dbReference>
<dbReference type="Proteomes" id="UP001589795">
    <property type="component" value="Unassembled WGS sequence"/>
</dbReference>
<evidence type="ECO:0000259" key="2">
    <source>
        <dbReference type="PROSITE" id="PS51737"/>
    </source>
</evidence>
<reference evidence="3 4" key="1">
    <citation type="submission" date="2024-09" db="EMBL/GenBank/DDBJ databases">
        <authorList>
            <person name="Sun Q."/>
            <person name="Mori K."/>
        </authorList>
    </citation>
    <scope>NUCLEOTIDE SEQUENCE [LARGE SCALE GENOMIC DNA]</scope>
    <source>
        <strain evidence="3 4">CCM 7904</strain>
    </source>
</reference>
<dbReference type="PANTHER" id="PTHR30461:SF23">
    <property type="entry name" value="DNA RECOMBINASE-RELATED"/>
    <property type="match status" value="1"/>
</dbReference>
<organism evidence="3 4">
    <name type="scientific">Paracoccus rhizosphaerae</name>
    <dbReference type="NCBI Taxonomy" id="1133347"/>
    <lineage>
        <taxon>Bacteria</taxon>
        <taxon>Pseudomonadati</taxon>
        <taxon>Pseudomonadota</taxon>
        <taxon>Alphaproteobacteria</taxon>
        <taxon>Rhodobacterales</taxon>
        <taxon>Paracoccaceae</taxon>
        <taxon>Paracoccus</taxon>
    </lineage>
</organism>
<dbReference type="InterPro" id="IPR036162">
    <property type="entry name" value="Resolvase-like_N_sf"/>
</dbReference>
<dbReference type="Pfam" id="PF07508">
    <property type="entry name" value="Recombinase"/>
    <property type="match status" value="1"/>
</dbReference>
<dbReference type="InterPro" id="IPR041657">
    <property type="entry name" value="HTH_17"/>
</dbReference>
<dbReference type="SUPFAM" id="SSF53041">
    <property type="entry name" value="Resolvase-like"/>
    <property type="match status" value="1"/>
</dbReference>
<dbReference type="InterPro" id="IPR006119">
    <property type="entry name" value="Resolv_N"/>
</dbReference>
<protein>
    <submittedName>
        <fullName evidence="3">Recombinase family protein</fullName>
    </submittedName>
</protein>
<feature type="domain" description="Recombinase" evidence="2">
    <location>
        <begin position="167"/>
        <end position="311"/>
    </location>
</feature>